<sequence length="171" mass="18932">MWVLLPSTSAEMTLPKADKERLILVASFKRSPCAPVLVCLSLPARSTRLSFPTRMWFSPSGPNSLHSMVMTKITESKVNTFGCSWEDAPRELRTATCPNFTSTETTLSKLAARSFSFMGRQRTTTLTDSELLVLDILMALAFLLASSYKIVVYFTVLVLPASQPAKDDTTQ</sequence>
<keyword evidence="1" id="KW-0472">Membrane</keyword>
<accession>A0A8C1UWT7</accession>
<keyword evidence="1" id="KW-0812">Transmembrane</keyword>
<evidence type="ECO:0000256" key="1">
    <source>
        <dbReference type="SAM" id="Phobius"/>
    </source>
</evidence>
<proteinExistence type="predicted"/>
<evidence type="ECO:0000313" key="2">
    <source>
        <dbReference type="Ensembl" id="ENSCCRP00015043064.1"/>
    </source>
</evidence>
<keyword evidence="1" id="KW-1133">Transmembrane helix</keyword>
<dbReference type="AlphaFoldDB" id="A0A8C1UWT7"/>
<dbReference type="Proteomes" id="UP000694700">
    <property type="component" value="Unplaced"/>
</dbReference>
<dbReference type="Ensembl" id="ENSCCRT00015044517.1">
    <property type="protein sequence ID" value="ENSCCRP00015043064.1"/>
    <property type="gene ID" value="ENSCCRG00015017861.1"/>
</dbReference>
<protein>
    <submittedName>
        <fullName evidence="2">Uncharacterized protein</fullName>
    </submittedName>
</protein>
<reference evidence="2" key="1">
    <citation type="submission" date="2025-08" db="UniProtKB">
        <authorList>
            <consortium name="Ensembl"/>
        </authorList>
    </citation>
    <scope>IDENTIFICATION</scope>
</reference>
<name>A0A8C1UWT7_CYPCA</name>
<evidence type="ECO:0000313" key="3">
    <source>
        <dbReference type="Proteomes" id="UP000694700"/>
    </source>
</evidence>
<organism evidence="2 3">
    <name type="scientific">Cyprinus carpio</name>
    <name type="common">Common carp</name>
    <dbReference type="NCBI Taxonomy" id="7962"/>
    <lineage>
        <taxon>Eukaryota</taxon>
        <taxon>Metazoa</taxon>
        <taxon>Chordata</taxon>
        <taxon>Craniata</taxon>
        <taxon>Vertebrata</taxon>
        <taxon>Euteleostomi</taxon>
        <taxon>Actinopterygii</taxon>
        <taxon>Neopterygii</taxon>
        <taxon>Teleostei</taxon>
        <taxon>Ostariophysi</taxon>
        <taxon>Cypriniformes</taxon>
        <taxon>Cyprinidae</taxon>
        <taxon>Cyprininae</taxon>
        <taxon>Cyprinus</taxon>
    </lineage>
</organism>
<feature type="transmembrane region" description="Helical" evidence="1">
    <location>
        <begin position="131"/>
        <end position="156"/>
    </location>
</feature>